<evidence type="ECO:0000256" key="1">
    <source>
        <dbReference type="ARBA" id="ARBA00004941"/>
    </source>
</evidence>
<dbReference type="Gene3D" id="1.20.200.10">
    <property type="entry name" value="Fumarase/aspartase (Central domain)"/>
    <property type="match status" value="1"/>
</dbReference>
<evidence type="ECO:0000256" key="4">
    <source>
        <dbReference type="ARBA" id="ARBA00022605"/>
    </source>
</evidence>
<comment type="catalytic activity">
    <reaction evidence="6">
        <text>2-(N(omega)-L-arginino)succinate = fumarate + L-arginine</text>
        <dbReference type="Rhea" id="RHEA:24020"/>
        <dbReference type="ChEBI" id="CHEBI:29806"/>
        <dbReference type="ChEBI" id="CHEBI:32682"/>
        <dbReference type="ChEBI" id="CHEBI:57472"/>
        <dbReference type="EC" id="4.3.2.1"/>
    </reaction>
</comment>
<proteinExistence type="inferred from homology"/>
<dbReference type="InterPro" id="IPR000362">
    <property type="entry name" value="Fumarate_lyase_fam"/>
</dbReference>
<dbReference type="PRINTS" id="PR00149">
    <property type="entry name" value="FUMRATELYASE"/>
</dbReference>
<feature type="domain" description="Argininosuccinate lyase C-terminal" evidence="8">
    <location>
        <begin position="373"/>
        <end position="449"/>
    </location>
</feature>
<dbReference type="UniPathway" id="UPA00068">
    <property type="reaction ID" value="UER00114"/>
</dbReference>
<evidence type="ECO:0000256" key="2">
    <source>
        <dbReference type="ARBA" id="ARBA00012338"/>
    </source>
</evidence>
<dbReference type="SUPFAM" id="SSF48557">
    <property type="entry name" value="L-aspartase-like"/>
    <property type="match status" value="1"/>
</dbReference>
<evidence type="ECO:0000313" key="10">
    <source>
        <dbReference type="Proteomes" id="UP000553776"/>
    </source>
</evidence>
<dbReference type="InterPro" id="IPR029419">
    <property type="entry name" value="Arg_succ_lyase_C"/>
</dbReference>
<keyword evidence="3 6" id="KW-0055">Arginine biosynthesis</keyword>
<protein>
    <recommendedName>
        <fullName evidence="2 6">Argininosuccinate lyase</fullName>
        <shortName evidence="6">ASAL</shortName>
        <ecNumber evidence="2 6">4.3.2.1</ecNumber>
    </recommendedName>
    <alternativeName>
        <fullName evidence="6">Arginosuccinase</fullName>
    </alternativeName>
</protein>
<keyword evidence="5 6" id="KW-0456">Lyase</keyword>
<dbReference type="Pfam" id="PF00206">
    <property type="entry name" value="Lyase_1"/>
    <property type="match status" value="1"/>
</dbReference>
<evidence type="ECO:0000256" key="6">
    <source>
        <dbReference type="HAMAP-Rule" id="MF_00006"/>
    </source>
</evidence>
<name>A0A841U5M9_9BACL</name>
<comment type="subcellular location">
    <subcellularLocation>
        <location evidence="6">Cytoplasm</location>
    </subcellularLocation>
</comment>
<dbReference type="PANTHER" id="PTHR43814:SF1">
    <property type="entry name" value="ARGININOSUCCINATE LYASE"/>
    <property type="match status" value="1"/>
</dbReference>
<dbReference type="GO" id="GO:0042450">
    <property type="term" value="P:L-arginine biosynthetic process via ornithine"/>
    <property type="evidence" value="ECO:0007669"/>
    <property type="project" value="UniProtKB-UniRule"/>
</dbReference>
<evidence type="ECO:0000256" key="3">
    <source>
        <dbReference type="ARBA" id="ARBA00022571"/>
    </source>
</evidence>
<reference evidence="9 10" key="1">
    <citation type="submission" date="2020-08" db="EMBL/GenBank/DDBJ databases">
        <title>Cohnella phylogeny.</title>
        <authorList>
            <person name="Dunlap C."/>
        </authorList>
    </citation>
    <scope>NUCLEOTIDE SEQUENCE [LARGE SCALE GENOMIC DNA]</scope>
    <source>
        <strain evidence="9 10">DSM 25239</strain>
    </source>
</reference>
<dbReference type="Gene3D" id="1.10.40.30">
    <property type="entry name" value="Fumarase/aspartase (C-terminal domain)"/>
    <property type="match status" value="1"/>
</dbReference>
<sequence length="517" mass="56940">MTKPASREEETAAEGNAFPGRTYAKAVLEPAYEQAKRELLKPMLAVHKAHLIMLAEQGLVGEEEAGRIAAALRKLSPERWRDSVYTGRFEDLFFEVEHELLALAGEAAGNLHLGRSRNDMGIALYRIALREKLLRTADAALELHGVLREFALRHADTLTIAHTHTQQAQPTTLGHYAAAVADSLERDLIRLRAAYANVNRSPLGAAALATTGFAISRERVAELLAFDDVIENAYDAVSGADYVGEAASAVQLAAVNLGRFVQDLLLWCTQEFAVLRVAPPYVQISSIMPQKRNPVSIEHARSLLSAAAGDAATVLRMIHNTPFGDIVDTEDDLQPYAWSGLAKLEAVCRLLAKVIGTIEVDAELLRRRARSSFASVTELADTLVRREGLPFRAAHAVVSRAVTALDARGATVAEFTLDVLNEAARIVVGRPLDLTGEELKEALDPEHFVRVRSLRGGPNADEVRRALREQELRHGKLRRWKDERSERIARSFAELDSRIGSLARVRESLRETLEEEA</sequence>
<comment type="caution">
    <text evidence="9">The sequence shown here is derived from an EMBL/GenBank/DDBJ whole genome shotgun (WGS) entry which is preliminary data.</text>
</comment>
<dbReference type="InterPro" id="IPR009049">
    <property type="entry name" value="Argininosuccinate_lyase"/>
</dbReference>
<feature type="domain" description="Fumarate lyase N-terminal" evidence="7">
    <location>
        <begin position="98"/>
        <end position="305"/>
    </location>
</feature>
<dbReference type="AlphaFoldDB" id="A0A841U5M9"/>
<accession>A0A841U5M9</accession>
<dbReference type="Proteomes" id="UP000553776">
    <property type="component" value="Unassembled WGS sequence"/>
</dbReference>
<dbReference type="EC" id="4.3.2.1" evidence="2 6"/>
<comment type="pathway">
    <text evidence="1 6">Amino-acid biosynthesis; L-arginine biosynthesis; L-arginine from L-ornithine and carbamoyl phosphate: step 3/3.</text>
</comment>
<evidence type="ECO:0000256" key="5">
    <source>
        <dbReference type="ARBA" id="ARBA00023239"/>
    </source>
</evidence>
<organism evidence="9 10">
    <name type="scientific">Cohnella xylanilytica</name>
    <dbReference type="NCBI Taxonomy" id="557555"/>
    <lineage>
        <taxon>Bacteria</taxon>
        <taxon>Bacillati</taxon>
        <taxon>Bacillota</taxon>
        <taxon>Bacilli</taxon>
        <taxon>Bacillales</taxon>
        <taxon>Paenibacillaceae</taxon>
        <taxon>Cohnella</taxon>
    </lineage>
</organism>
<dbReference type="PANTHER" id="PTHR43814">
    <property type="entry name" value="ARGININOSUCCINATE LYASE"/>
    <property type="match status" value="1"/>
</dbReference>
<dbReference type="Gene3D" id="1.10.275.10">
    <property type="entry name" value="Fumarase/aspartase (N-terminal domain)"/>
    <property type="match status" value="1"/>
</dbReference>
<dbReference type="InterPro" id="IPR024083">
    <property type="entry name" value="Fumarase/histidase_N"/>
</dbReference>
<dbReference type="Pfam" id="PF14698">
    <property type="entry name" value="ASL_C2"/>
    <property type="match status" value="1"/>
</dbReference>
<dbReference type="NCBIfam" id="TIGR00838">
    <property type="entry name" value="argH"/>
    <property type="match status" value="1"/>
</dbReference>
<dbReference type="RefSeq" id="WP_185137346.1">
    <property type="nucleotide sequence ID" value="NZ_JACJVR010000071.1"/>
</dbReference>
<dbReference type="InterPro" id="IPR008948">
    <property type="entry name" value="L-Aspartase-like"/>
</dbReference>
<dbReference type="EMBL" id="JACJVR010000071">
    <property type="protein sequence ID" value="MBB6693361.1"/>
    <property type="molecule type" value="Genomic_DNA"/>
</dbReference>
<evidence type="ECO:0000259" key="7">
    <source>
        <dbReference type="Pfam" id="PF00206"/>
    </source>
</evidence>
<dbReference type="GO" id="GO:0004056">
    <property type="term" value="F:argininosuccinate lyase activity"/>
    <property type="evidence" value="ECO:0007669"/>
    <property type="project" value="UniProtKB-UniRule"/>
</dbReference>
<dbReference type="HAMAP" id="MF_00006">
    <property type="entry name" value="Arg_succ_lyase"/>
    <property type="match status" value="1"/>
</dbReference>
<keyword evidence="6" id="KW-0963">Cytoplasm</keyword>
<evidence type="ECO:0000259" key="8">
    <source>
        <dbReference type="Pfam" id="PF14698"/>
    </source>
</evidence>
<keyword evidence="4 6" id="KW-0028">Amino-acid biosynthesis</keyword>
<dbReference type="CDD" id="cd01359">
    <property type="entry name" value="Argininosuccinate_lyase"/>
    <property type="match status" value="1"/>
</dbReference>
<comment type="similarity">
    <text evidence="6">Belongs to the lyase 1 family. Argininosuccinate lyase subfamily.</text>
</comment>
<keyword evidence="10" id="KW-1185">Reference proteome</keyword>
<gene>
    <name evidence="6 9" type="primary">argH</name>
    <name evidence="9" type="ORF">H7B90_18305</name>
</gene>
<dbReference type="GO" id="GO:0005829">
    <property type="term" value="C:cytosol"/>
    <property type="evidence" value="ECO:0007669"/>
    <property type="project" value="TreeGrafter"/>
</dbReference>
<dbReference type="InterPro" id="IPR022761">
    <property type="entry name" value="Fumarate_lyase_N"/>
</dbReference>
<dbReference type="PRINTS" id="PR00145">
    <property type="entry name" value="ARGSUCLYASE"/>
</dbReference>
<evidence type="ECO:0000313" key="9">
    <source>
        <dbReference type="EMBL" id="MBB6693361.1"/>
    </source>
</evidence>